<dbReference type="AlphaFoldDB" id="A0A0A9C1Y2"/>
<dbReference type="GO" id="GO:0080048">
    <property type="term" value="F:GDP-D-glucose phosphorylase activity"/>
    <property type="evidence" value="ECO:0007669"/>
    <property type="project" value="InterPro"/>
</dbReference>
<reference evidence="2" key="1">
    <citation type="submission" date="2014-09" db="EMBL/GenBank/DDBJ databases">
        <authorList>
            <person name="Magalhaes I.L.F."/>
            <person name="Oliveira U."/>
            <person name="Santos F.R."/>
            <person name="Vidigal T.H.D.A."/>
            <person name="Brescovit A.D."/>
            <person name="Santos A.J."/>
        </authorList>
    </citation>
    <scope>NUCLEOTIDE SEQUENCE</scope>
    <source>
        <tissue evidence="2">Shoot tissue taken approximately 20 cm above the soil surface</tissue>
    </source>
</reference>
<dbReference type="GO" id="GO:0000166">
    <property type="term" value="F:nucleotide binding"/>
    <property type="evidence" value="ECO:0007669"/>
    <property type="project" value="UniProtKB-KW"/>
</dbReference>
<proteinExistence type="predicted"/>
<accession>A0A0A9C1Y2</accession>
<dbReference type="Pfam" id="PF26217">
    <property type="entry name" value="GDPGP1_N"/>
    <property type="match status" value="1"/>
</dbReference>
<organism evidence="2">
    <name type="scientific">Arundo donax</name>
    <name type="common">Giant reed</name>
    <name type="synonym">Donax arundinaceus</name>
    <dbReference type="NCBI Taxonomy" id="35708"/>
    <lineage>
        <taxon>Eukaryota</taxon>
        <taxon>Viridiplantae</taxon>
        <taxon>Streptophyta</taxon>
        <taxon>Embryophyta</taxon>
        <taxon>Tracheophyta</taxon>
        <taxon>Spermatophyta</taxon>
        <taxon>Magnoliopsida</taxon>
        <taxon>Liliopsida</taxon>
        <taxon>Poales</taxon>
        <taxon>Poaceae</taxon>
        <taxon>PACMAD clade</taxon>
        <taxon>Arundinoideae</taxon>
        <taxon>Arundineae</taxon>
        <taxon>Arundo</taxon>
    </lineage>
</organism>
<dbReference type="PANTHER" id="PTHR20884">
    <property type="entry name" value="GDP-D-GLUCOSE PHOSPHORYLASE 1"/>
    <property type="match status" value="1"/>
</dbReference>
<evidence type="ECO:0000313" key="2">
    <source>
        <dbReference type="EMBL" id="JAD70299.1"/>
    </source>
</evidence>
<dbReference type="GO" id="GO:0005085">
    <property type="term" value="F:guanyl-nucleotide exchange factor activity"/>
    <property type="evidence" value="ECO:0007669"/>
    <property type="project" value="UniProtKB-KW"/>
</dbReference>
<reference evidence="2" key="2">
    <citation type="journal article" date="2015" name="Data Brief">
        <title>Shoot transcriptome of the giant reed, Arundo donax.</title>
        <authorList>
            <person name="Barrero R.A."/>
            <person name="Guerrero F.D."/>
            <person name="Moolhuijzen P."/>
            <person name="Goolsby J.A."/>
            <person name="Tidwell J."/>
            <person name="Bellgard S.E."/>
            <person name="Bellgard M.I."/>
        </authorList>
    </citation>
    <scope>NUCLEOTIDE SEQUENCE</scope>
    <source>
        <tissue evidence="2">Shoot tissue taken approximately 20 cm above the soil surface</tissue>
    </source>
</reference>
<dbReference type="GO" id="GO:0005737">
    <property type="term" value="C:cytoplasm"/>
    <property type="evidence" value="ECO:0007669"/>
    <property type="project" value="UniProtKB-SubCell"/>
</dbReference>
<dbReference type="GO" id="GO:0016787">
    <property type="term" value="F:hydrolase activity"/>
    <property type="evidence" value="ECO:0007669"/>
    <property type="project" value="UniProtKB-KW"/>
</dbReference>
<dbReference type="GO" id="GO:0006006">
    <property type="term" value="P:glucose metabolic process"/>
    <property type="evidence" value="ECO:0007669"/>
    <property type="project" value="TreeGrafter"/>
</dbReference>
<dbReference type="InterPro" id="IPR026506">
    <property type="entry name" value="GDPGP"/>
</dbReference>
<protein>
    <recommendedName>
        <fullName evidence="1">GDPGP1-like N-terminal domain-containing protein</fullName>
    </recommendedName>
</protein>
<dbReference type="InterPro" id="IPR058866">
    <property type="entry name" value="GDPGP1_N"/>
</dbReference>
<name>A0A0A9C1Y2_ARUDO</name>
<feature type="domain" description="GDPGP1-like N-terminal" evidence="1">
    <location>
        <begin position="41"/>
        <end position="147"/>
    </location>
</feature>
<dbReference type="PANTHER" id="PTHR20884:SF21">
    <property type="entry name" value="GDP-L-GALACTOSE PHOSPHORYLASE 1"/>
    <property type="match status" value="1"/>
</dbReference>
<sequence>MYVLTLLSVETKLAMDGRSFDLSCSFGTEDHGPTFSPFLCKLFKEWDDRKARGLFHHDISSCETKVLPGEHNFVVTLIEGRDQKKRPTEFGINQVLQPFDSSKFNFTKVSPDEVVFRFHETENDSSQYFDGAPHAVSASSSAILINVRASPSQKVTSTLLTR</sequence>
<evidence type="ECO:0000259" key="1">
    <source>
        <dbReference type="Pfam" id="PF26217"/>
    </source>
</evidence>
<dbReference type="EMBL" id="GBRH01227596">
    <property type="protein sequence ID" value="JAD70299.1"/>
    <property type="molecule type" value="Transcribed_RNA"/>
</dbReference>